<dbReference type="GO" id="GO:0005846">
    <property type="term" value="C:nuclear cap binding complex"/>
    <property type="evidence" value="ECO:0007669"/>
    <property type="project" value="InterPro"/>
</dbReference>
<feature type="domain" description="MIF4G-like type 2" evidence="1">
    <location>
        <begin position="4"/>
        <end position="141"/>
    </location>
</feature>
<dbReference type="GO" id="GO:0003729">
    <property type="term" value="F:mRNA binding"/>
    <property type="evidence" value="ECO:0007669"/>
    <property type="project" value="TreeGrafter"/>
</dbReference>
<organism evidence="2 3">
    <name type="scientific">Laodelphax striatellus</name>
    <name type="common">Small brown planthopper</name>
    <name type="synonym">Delphax striatella</name>
    <dbReference type="NCBI Taxonomy" id="195883"/>
    <lineage>
        <taxon>Eukaryota</taxon>
        <taxon>Metazoa</taxon>
        <taxon>Ecdysozoa</taxon>
        <taxon>Arthropoda</taxon>
        <taxon>Hexapoda</taxon>
        <taxon>Insecta</taxon>
        <taxon>Pterygota</taxon>
        <taxon>Neoptera</taxon>
        <taxon>Paraneoptera</taxon>
        <taxon>Hemiptera</taxon>
        <taxon>Auchenorrhyncha</taxon>
        <taxon>Fulgoroidea</taxon>
        <taxon>Delphacidae</taxon>
        <taxon>Criomorphinae</taxon>
        <taxon>Laodelphax</taxon>
    </lineage>
</organism>
<dbReference type="GO" id="GO:0000339">
    <property type="term" value="F:RNA cap binding"/>
    <property type="evidence" value="ECO:0007669"/>
    <property type="project" value="InterPro"/>
</dbReference>
<dbReference type="GO" id="GO:0006406">
    <property type="term" value="P:mRNA export from nucleus"/>
    <property type="evidence" value="ECO:0007669"/>
    <property type="project" value="InterPro"/>
</dbReference>
<comment type="caution">
    <text evidence="2">The sequence shown here is derived from an EMBL/GenBank/DDBJ whole genome shotgun (WGS) entry which is preliminary data.</text>
</comment>
<dbReference type="InParanoid" id="A0A482X866"/>
<dbReference type="AlphaFoldDB" id="A0A482X866"/>
<dbReference type="InterPro" id="IPR027159">
    <property type="entry name" value="CBP80"/>
</dbReference>
<dbReference type="EMBL" id="QKKF02016092">
    <property type="protein sequence ID" value="RZF41887.1"/>
    <property type="molecule type" value="Genomic_DNA"/>
</dbReference>
<evidence type="ECO:0000313" key="2">
    <source>
        <dbReference type="EMBL" id="RZF41887.1"/>
    </source>
</evidence>
<proteinExistence type="predicted"/>
<protein>
    <recommendedName>
        <fullName evidence="1">MIF4G-like type 2 domain-containing protein</fullName>
    </recommendedName>
</protein>
<dbReference type="PANTHER" id="PTHR12412:SF2">
    <property type="entry name" value="NUCLEAR CAP-BINDING PROTEIN SUBUNIT 1"/>
    <property type="match status" value="1"/>
</dbReference>
<name>A0A482X866_LAOST</name>
<keyword evidence="3" id="KW-1185">Reference proteome</keyword>
<evidence type="ECO:0000259" key="1">
    <source>
        <dbReference type="Pfam" id="PF09090"/>
    </source>
</evidence>
<dbReference type="STRING" id="195883.A0A482X866"/>
<dbReference type="InterPro" id="IPR015174">
    <property type="entry name" value="MIF4G-like_typ-2"/>
</dbReference>
<dbReference type="OrthoDB" id="10252707at2759"/>
<dbReference type="PANTHER" id="PTHR12412">
    <property type="entry name" value="CAP BINDING PROTEIN"/>
    <property type="match status" value="1"/>
</dbReference>
<dbReference type="GO" id="GO:0005634">
    <property type="term" value="C:nucleus"/>
    <property type="evidence" value="ECO:0007669"/>
    <property type="project" value="TreeGrafter"/>
</dbReference>
<sequence>MGLFTWKLSGLPGAQVAHSLAEAVRQKCSPEDVVMLLKEVPGAEEAGGGGGDAAASSRFNPLKIDVLIQTLLHLGAKSFSHSFAAISKYHYVFKTLAESEEAQICILKSVFELWRDHQQMMVVIIDKMLKTQILECSAVATGYSRREMSHEASPSSSIFIYDVVWLTQSF</sequence>
<dbReference type="GO" id="GO:0000184">
    <property type="term" value="P:nuclear-transcribed mRNA catabolic process, nonsense-mediated decay"/>
    <property type="evidence" value="ECO:0007669"/>
    <property type="project" value="TreeGrafter"/>
</dbReference>
<reference evidence="2 3" key="1">
    <citation type="journal article" date="2017" name="Gigascience">
        <title>Genome sequence of the small brown planthopper, Laodelphax striatellus.</title>
        <authorList>
            <person name="Zhu J."/>
            <person name="Jiang F."/>
            <person name="Wang X."/>
            <person name="Yang P."/>
            <person name="Bao Y."/>
            <person name="Zhao W."/>
            <person name="Wang W."/>
            <person name="Lu H."/>
            <person name="Wang Q."/>
            <person name="Cui N."/>
            <person name="Li J."/>
            <person name="Chen X."/>
            <person name="Luo L."/>
            <person name="Yu J."/>
            <person name="Kang L."/>
            <person name="Cui F."/>
        </authorList>
    </citation>
    <scope>NUCLEOTIDE SEQUENCE [LARGE SCALE GENOMIC DNA]</scope>
    <source>
        <strain evidence="2">Lst14</strain>
    </source>
</reference>
<dbReference type="Pfam" id="PF09090">
    <property type="entry name" value="MIF4G_like_2"/>
    <property type="match status" value="1"/>
</dbReference>
<accession>A0A482X866</accession>
<evidence type="ECO:0000313" key="3">
    <source>
        <dbReference type="Proteomes" id="UP000291343"/>
    </source>
</evidence>
<dbReference type="InterPro" id="IPR016024">
    <property type="entry name" value="ARM-type_fold"/>
</dbReference>
<gene>
    <name evidence="2" type="ORF">LSTR_LSTR014216</name>
</gene>
<dbReference type="Proteomes" id="UP000291343">
    <property type="component" value="Unassembled WGS sequence"/>
</dbReference>
<dbReference type="SMR" id="A0A482X866"/>
<dbReference type="Gene3D" id="1.25.40.180">
    <property type="match status" value="1"/>
</dbReference>
<dbReference type="SUPFAM" id="SSF48371">
    <property type="entry name" value="ARM repeat"/>
    <property type="match status" value="1"/>
</dbReference>